<evidence type="ECO:0008006" key="3">
    <source>
        <dbReference type="Google" id="ProtNLM"/>
    </source>
</evidence>
<gene>
    <name evidence="1" type="ORF">QGN23_06600</name>
</gene>
<evidence type="ECO:0000313" key="1">
    <source>
        <dbReference type="EMBL" id="WHF52942.1"/>
    </source>
</evidence>
<keyword evidence="2" id="KW-1185">Reference proteome</keyword>
<name>A0ABY8RIB8_9FLAO</name>
<proteinExistence type="predicted"/>
<dbReference type="RefSeq" id="WP_282906200.1">
    <property type="nucleotide sequence ID" value="NZ_CP124855.1"/>
</dbReference>
<evidence type="ECO:0000313" key="2">
    <source>
        <dbReference type="Proteomes" id="UP001241656"/>
    </source>
</evidence>
<reference evidence="1 2" key="1">
    <citation type="submission" date="2023-05" db="EMBL/GenBank/DDBJ databases">
        <title>Genomic insight into Chryseobacterium sp. wdc7 isolated forest soil (Gotjawal).</title>
        <authorList>
            <person name="Park S.-J."/>
        </authorList>
    </citation>
    <scope>NUCLEOTIDE SEQUENCE [LARGE SCALE GENOMIC DNA]</scope>
    <source>
        <strain evidence="2">wdc7</strain>
    </source>
</reference>
<sequence length="67" mass="7940">MKFVISPTARVSLNKILDFLKLRWTKREINTFKNDIKKFKQTINDGIVKHQSLDNFPQIQYAFVGKK</sequence>
<dbReference type="Proteomes" id="UP001241656">
    <property type="component" value="Chromosome"/>
</dbReference>
<dbReference type="EMBL" id="CP124855">
    <property type="protein sequence ID" value="WHF52942.1"/>
    <property type="molecule type" value="Genomic_DNA"/>
</dbReference>
<organism evidence="1 2">
    <name type="scientific">Chryseobacterium gotjawalense</name>
    <dbReference type="NCBI Taxonomy" id="3042315"/>
    <lineage>
        <taxon>Bacteria</taxon>
        <taxon>Pseudomonadati</taxon>
        <taxon>Bacteroidota</taxon>
        <taxon>Flavobacteriia</taxon>
        <taxon>Flavobacteriales</taxon>
        <taxon>Weeksellaceae</taxon>
        <taxon>Chryseobacterium group</taxon>
        <taxon>Chryseobacterium</taxon>
    </lineage>
</organism>
<accession>A0ABY8RIB8</accession>
<protein>
    <recommendedName>
        <fullName evidence="3">Type II toxin-antitoxin system RelE/ParE family toxin</fullName>
    </recommendedName>
</protein>